<keyword evidence="2" id="KW-0472">Membrane</keyword>
<evidence type="ECO:0000256" key="2">
    <source>
        <dbReference type="SAM" id="Phobius"/>
    </source>
</evidence>
<keyword evidence="4" id="KW-1185">Reference proteome</keyword>
<gene>
    <name evidence="3" type="ORF">M5D96_002040</name>
</gene>
<keyword evidence="2" id="KW-1133">Transmembrane helix</keyword>
<feature type="compositionally biased region" description="Low complexity" evidence="1">
    <location>
        <begin position="77"/>
        <end position="95"/>
    </location>
</feature>
<evidence type="ECO:0000313" key="3">
    <source>
        <dbReference type="EMBL" id="KAI8045851.1"/>
    </source>
</evidence>
<feature type="region of interest" description="Disordered" evidence="1">
    <location>
        <begin position="62"/>
        <end position="95"/>
    </location>
</feature>
<evidence type="ECO:0000256" key="1">
    <source>
        <dbReference type="SAM" id="MobiDB-lite"/>
    </source>
</evidence>
<dbReference type="Proteomes" id="UP001059596">
    <property type="component" value="Chromosome 3R"/>
</dbReference>
<evidence type="ECO:0000313" key="4">
    <source>
        <dbReference type="Proteomes" id="UP001059596"/>
    </source>
</evidence>
<reference evidence="3" key="1">
    <citation type="journal article" date="2023" name="Genome Biol. Evol.">
        <title>Long-read-based Genome Assembly of Drosophila gunungcola Reveals Fewer Chemosensory Genes in Flower-breeding Species.</title>
        <authorList>
            <person name="Negi A."/>
            <person name="Liao B.Y."/>
            <person name="Yeh S.D."/>
        </authorList>
    </citation>
    <scope>NUCLEOTIDE SEQUENCE</scope>
    <source>
        <strain evidence="3">Sukarami</strain>
    </source>
</reference>
<comment type="caution">
    <text evidence="3">The sequence shown here is derived from an EMBL/GenBank/DDBJ whole genome shotgun (WGS) entry which is preliminary data.</text>
</comment>
<dbReference type="EMBL" id="JAMKOV010000001">
    <property type="protein sequence ID" value="KAI8045851.1"/>
    <property type="molecule type" value="Genomic_DNA"/>
</dbReference>
<name>A0A9P9YZ83_9MUSC</name>
<proteinExistence type="predicted"/>
<protein>
    <submittedName>
        <fullName evidence="3">Uncharacterized protein</fullName>
    </submittedName>
</protein>
<sequence>FSSAVLFSFALLCFVCLLFSAGIYKIFTAHPLKHSHRFGHLMTKRQSTVGSLRPLIGGNYFPTPNAPQQKRWPSFDTPSATSTAVATTSTKPQQQ</sequence>
<feature type="transmembrane region" description="Helical" evidence="2">
    <location>
        <begin position="6"/>
        <end position="27"/>
    </location>
</feature>
<organism evidence="3 4">
    <name type="scientific">Drosophila gunungcola</name>
    <name type="common">fruit fly</name>
    <dbReference type="NCBI Taxonomy" id="103775"/>
    <lineage>
        <taxon>Eukaryota</taxon>
        <taxon>Metazoa</taxon>
        <taxon>Ecdysozoa</taxon>
        <taxon>Arthropoda</taxon>
        <taxon>Hexapoda</taxon>
        <taxon>Insecta</taxon>
        <taxon>Pterygota</taxon>
        <taxon>Neoptera</taxon>
        <taxon>Endopterygota</taxon>
        <taxon>Diptera</taxon>
        <taxon>Brachycera</taxon>
        <taxon>Muscomorpha</taxon>
        <taxon>Ephydroidea</taxon>
        <taxon>Drosophilidae</taxon>
        <taxon>Drosophila</taxon>
        <taxon>Sophophora</taxon>
    </lineage>
</organism>
<feature type="non-terminal residue" evidence="3">
    <location>
        <position position="95"/>
    </location>
</feature>
<keyword evidence="2" id="KW-0812">Transmembrane</keyword>
<dbReference type="AlphaFoldDB" id="A0A9P9YZ83"/>
<accession>A0A9P9YZ83</accession>